<reference evidence="3" key="2">
    <citation type="submission" date="2015-01" db="EMBL/GenBank/DDBJ databases">
        <title>Evolutionary Origins and Diversification of the Mycorrhizal Mutualists.</title>
        <authorList>
            <consortium name="DOE Joint Genome Institute"/>
            <consortium name="Mycorrhizal Genomics Consortium"/>
            <person name="Kohler A."/>
            <person name="Kuo A."/>
            <person name="Nagy L.G."/>
            <person name="Floudas D."/>
            <person name="Copeland A."/>
            <person name="Barry K.W."/>
            <person name="Cichocki N."/>
            <person name="Veneault-Fourrey C."/>
            <person name="LaButti K."/>
            <person name="Lindquist E.A."/>
            <person name="Lipzen A."/>
            <person name="Lundell T."/>
            <person name="Morin E."/>
            <person name="Murat C."/>
            <person name="Riley R."/>
            <person name="Ohm R."/>
            <person name="Sun H."/>
            <person name="Tunlid A."/>
            <person name="Henrissat B."/>
            <person name="Grigoriev I.V."/>
            <person name="Hibbett D.S."/>
            <person name="Martin F."/>
        </authorList>
    </citation>
    <scope>NUCLEOTIDE SEQUENCE [LARGE SCALE GENOMIC DNA]</scope>
    <source>
        <strain evidence="3">MUT 4182</strain>
    </source>
</reference>
<gene>
    <name evidence="2" type="ORF">M407DRAFT_245871</name>
</gene>
<dbReference type="EMBL" id="KN823180">
    <property type="protein sequence ID" value="KIO20291.1"/>
    <property type="molecule type" value="Genomic_DNA"/>
</dbReference>
<feature type="region of interest" description="Disordered" evidence="1">
    <location>
        <begin position="177"/>
        <end position="232"/>
    </location>
</feature>
<evidence type="ECO:0000256" key="1">
    <source>
        <dbReference type="SAM" id="MobiDB-lite"/>
    </source>
</evidence>
<name>A0A0C3Q801_9AGAM</name>
<evidence type="ECO:0000313" key="3">
    <source>
        <dbReference type="Proteomes" id="UP000054248"/>
    </source>
</evidence>
<dbReference type="AlphaFoldDB" id="A0A0C3Q801"/>
<keyword evidence="3" id="KW-1185">Reference proteome</keyword>
<feature type="compositionally biased region" description="Basic and acidic residues" evidence="1">
    <location>
        <begin position="202"/>
        <end position="224"/>
    </location>
</feature>
<dbReference type="HOGENOM" id="CLU_1195631_0_0_1"/>
<organism evidence="2 3">
    <name type="scientific">Tulasnella calospora MUT 4182</name>
    <dbReference type="NCBI Taxonomy" id="1051891"/>
    <lineage>
        <taxon>Eukaryota</taxon>
        <taxon>Fungi</taxon>
        <taxon>Dikarya</taxon>
        <taxon>Basidiomycota</taxon>
        <taxon>Agaricomycotina</taxon>
        <taxon>Agaricomycetes</taxon>
        <taxon>Cantharellales</taxon>
        <taxon>Tulasnellaceae</taxon>
        <taxon>Tulasnella</taxon>
    </lineage>
</organism>
<evidence type="ECO:0000313" key="2">
    <source>
        <dbReference type="EMBL" id="KIO20291.1"/>
    </source>
</evidence>
<sequence>MHEDGQGSQGYAAQYQSQAYGQDVGPLGVPLDALYGAAEDAAGTLLEPFDPSHYIADGQDDSVSAPAVDLSTAVQDELPMTSAQQLEYDMMEWRRASEGQQGAQDAAPRRASVMLSQALGGEVGFALYGFDANSAASTGGAQDAPAPRGGYEMVSGQAGVEGSSAFNMGFDFQNEIQFGNQPHPPATSYGNVYGQGPLGTVVEERERASSEEADDTKRFSRDSTGHWVASSA</sequence>
<dbReference type="Proteomes" id="UP000054248">
    <property type="component" value="Unassembled WGS sequence"/>
</dbReference>
<dbReference type="OrthoDB" id="6247875at2759"/>
<accession>A0A0C3Q801</accession>
<reference evidence="2 3" key="1">
    <citation type="submission" date="2014-04" db="EMBL/GenBank/DDBJ databases">
        <authorList>
            <consortium name="DOE Joint Genome Institute"/>
            <person name="Kuo A."/>
            <person name="Girlanda M."/>
            <person name="Perotto S."/>
            <person name="Kohler A."/>
            <person name="Nagy L.G."/>
            <person name="Floudas D."/>
            <person name="Copeland A."/>
            <person name="Barry K.W."/>
            <person name="Cichocki N."/>
            <person name="Veneault-Fourrey C."/>
            <person name="LaButti K."/>
            <person name="Lindquist E.A."/>
            <person name="Lipzen A."/>
            <person name="Lundell T."/>
            <person name="Morin E."/>
            <person name="Murat C."/>
            <person name="Sun H."/>
            <person name="Tunlid A."/>
            <person name="Henrissat B."/>
            <person name="Grigoriev I.V."/>
            <person name="Hibbett D.S."/>
            <person name="Martin F."/>
            <person name="Nordberg H.P."/>
            <person name="Cantor M.N."/>
            <person name="Hua S.X."/>
        </authorList>
    </citation>
    <scope>NUCLEOTIDE SEQUENCE [LARGE SCALE GENOMIC DNA]</scope>
    <source>
        <strain evidence="2 3">MUT 4182</strain>
    </source>
</reference>
<protein>
    <submittedName>
        <fullName evidence="2">Uncharacterized protein</fullName>
    </submittedName>
</protein>
<proteinExistence type="predicted"/>